<evidence type="ECO:0000313" key="2">
    <source>
        <dbReference type="Proteomes" id="UP001291623"/>
    </source>
</evidence>
<reference evidence="1" key="1">
    <citation type="submission" date="2023-12" db="EMBL/GenBank/DDBJ databases">
        <title>Genome assembly of Anisodus tanguticus.</title>
        <authorList>
            <person name="Wang Y.-J."/>
        </authorList>
    </citation>
    <scope>NUCLEOTIDE SEQUENCE</scope>
    <source>
        <strain evidence="1">KB-2021</strain>
        <tissue evidence="1">Leaf</tissue>
    </source>
</reference>
<accession>A0AAE1R778</accession>
<comment type="caution">
    <text evidence="1">The sequence shown here is derived from an EMBL/GenBank/DDBJ whole genome shotgun (WGS) entry which is preliminary data.</text>
</comment>
<name>A0AAE1R778_9SOLA</name>
<dbReference type="PANTHER" id="PTHR33321">
    <property type="match status" value="1"/>
</dbReference>
<dbReference type="EMBL" id="JAVYJV010000019">
    <property type="protein sequence ID" value="KAK4345357.1"/>
    <property type="molecule type" value="Genomic_DNA"/>
</dbReference>
<dbReference type="Proteomes" id="UP001291623">
    <property type="component" value="Unassembled WGS sequence"/>
</dbReference>
<proteinExistence type="predicted"/>
<protein>
    <recommendedName>
        <fullName evidence="3">Plant basic secretory protein (BSP) family protein</fullName>
    </recommendedName>
</protein>
<dbReference type="AlphaFoldDB" id="A0AAE1R778"/>
<dbReference type="Pfam" id="PF04450">
    <property type="entry name" value="BSP"/>
    <property type="match status" value="1"/>
</dbReference>
<gene>
    <name evidence="1" type="ORF">RND71_035533</name>
</gene>
<evidence type="ECO:0000313" key="1">
    <source>
        <dbReference type="EMBL" id="KAK4345357.1"/>
    </source>
</evidence>
<evidence type="ECO:0008006" key="3">
    <source>
        <dbReference type="Google" id="ProtNLM"/>
    </source>
</evidence>
<dbReference type="PANTHER" id="PTHR33321:SF12">
    <property type="entry name" value="PLANT BASIC SECRETORY PROTEIN (BSP) FAMILY PROTEIN"/>
    <property type="match status" value="1"/>
</dbReference>
<sequence length="154" mass="17987">MSIDDVEIANDAINNEIRVTARYIENYSGDIKREITGILYHEITHIWQWDRKGQASRGLIVGISEYVRIKAGLAPSCDWVTFGHVDRWDQGVFILIQSQTDIKYWNSTHTIFWPNNTYKKIFKPRQNRNTWHMSHKPILGINIKDEHATYGPTS</sequence>
<dbReference type="InterPro" id="IPR007541">
    <property type="entry name" value="Uncharacterised_BSP"/>
</dbReference>
<keyword evidence="2" id="KW-1185">Reference proteome</keyword>
<organism evidence="1 2">
    <name type="scientific">Anisodus tanguticus</name>
    <dbReference type="NCBI Taxonomy" id="243964"/>
    <lineage>
        <taxon>Eukaryota</taxon>
        <taxon>Viridiplantae</taxon>
        <taxon>Streptophyta</taxon>
        <taxon>Embryophyta</taxon>
        <taxon>Tracheophyta</taxon>
        <taxon>Spermatophyta</taxon>
        <taxon>Magnoliopsida</taxon>
        <taxon>eudicotyledons</taxon>
        <taxon>Gunneridae</taxon>
        <taxon>Pentapetalae</taxon>
        <taxon>asterids</taxon>
        <taxon>lamiids</taxon>
        <taxon>Solanales</taxon>
        <taxon>Solanaceae</taxon>
        <taxon>Solanoideae</taxon>
        <taxon>Hyoscyameae</taxon>
        <taxon>Anisodus</taxon>
    </lineage>
</organism>